<reference evidence="3" key="1">
    <citation type="submission" date="2023-01" db="EMBL/GenBank/DDBJ databases">
        <title>Genome assembly of the deep-sea coral Lophelia pertusa.</title>
        <authorList>
            <person name="Herrera S."/>
            <person name="Cordes E."/>
        </authorList>
    </citation>
    <scope>NUCLEOTIDE SEQUENCE</scope>
    <source>
        <strain evidence="3">USNM1676648</strain>
        <tissue evidence="3">Polyp</tissue>
    </source>
</reference>
<keyword evidence="4" id="KW-1185">Reference proteome</keyword>
<proteinExistence type="predicted"/>
<evidence type="ECO:0000256" key="1">
    <source>
        <dbReference type="SAM" id="Coils"/>
    </source>
</evidence>
<evidence type="ECO:0000313" key="4">
    <source>
        <dbReference type="Proteomes" id="UP001163046"/>
    </source>
</evidence>
<protein>
    <submittedName>
        <fullName evidence="3">Uncharacterized protein</fullName>
    </submittedName>
</protein>
<sequence length="304" mass="34026">MDHSKGDVGAENIPLPESEDEKEAAGSTVALNDDPTEDEAGTNRPKRTKKPSFKVIQNKLVETENQLEDQWKRCLNQIKRVQTPDQSVEENSEGDYRSKLEILSLQEFTASANSSEILEERKRLEETAVRRKEFLDSVLKDANKQIKNLLLEIESMQSSATGSVNSVTSVRLKAKAKAAATLKKAELQKHRFEIESCSAHLIEEELALARRKRNEKAKLEALRLDEKAAIVLATAKAIDEEFNQPGLSVNSEPFHTLDLPSANPVQRVQEYLHSQGELLNSLDYPATDDGATIALLIHERTFIL</sequence>
<dbReference type="AlphaFoldDB" id="A0A9X0CYU4"/>
<gene>
    <name evidence="3" type="ORF">OS493_009047</name>
</gene>
<organism evidence="3 4">
    <name type="scientific">Desmophyllum pertusum</name>
    <dbReference type="NCBI Taxonomy" id="174260"/>
    <lineage>
        <taxon>Eukaryota</taxon>
        <taxon>Metazoa</taxon>
        <taxon>Cnidaria</taxon>
        <taxon>Anthozoa</taxon>
        <taxon>Hexacorallia</taxon>
        <taxon>Scleractinia</taxon>
        <taxon>Caryophylliina</taxon>
        <taxon>Caryophylliidae</taxon>
        <taxon>Desmophyllum</taxon>
    </lineage>
</organism>
<dbReference type="Proteomes" id="UP001163046">
    <property type="component" value="Unassembled WGS sequence"/>
</dbReference>
<dbReference type="EMBL" id="MU826353">
    <property type="protein sequence ID" value="KAJ7380580.1"/>
    <property type="molecule type" value="Genomic_DNA"/>
</dbReference>
<feature type="coiled-coil region" evidence="1">
    <location>
        <begin position="132"/>
        <end position="222"/>
    </location>
</feature>
<keyword evidence="1" id="KW-0175">Coiled coil</keyword>
<name>A0A9X0CYU4_9CNID</name>
<evidence type="ECO:0000313" key="3">
    <source>
        <dbReference type="EMBL" id="KAJ7380580.1"/>
    </source>
</evidence>
<accession>A0A9X0CYU4</accession>
<comment type="caution">
    <text evidence="3">The sequence shown here is derived from an EMBL/GenBank/DDBJ whole genome shotgun (WGS) entry which is preliminary data.</text>
</comment>
<evidence type="ECO:0000256" key="2">
    <source>
        <dbReference type="SAM" id="MobiDB-lite"/>
    </source>
</evidence>
<dbReference type="OrthoDB" id="10068969at2759"/>
<feature type="region of interest" description="Disordered" evidence="2">
    <location>
        <begin position="1"/>
        <end position="52"/>
    </location>
</feature>